<dbReference type="OrthoDB" id="10268011at2759"/>
<name>A0A7E5VTN2_TRINI</name>
<accession>A0A7E5VTN2</accession>
<dbReference type="InParanoid" id="A0A7E5VTN2"/>
<gene>
    <name evidence="4" type="primary">LOC113496601</name>
</gene>
<proteinExistence type="predicted"/>
<evidence type="ECO:0000259" key="2">
    <source>
        <dbReference type="PROSITE" id="PS50137"/>
    </source>
</evidence>
<dbReference type="InterPro" id="IPR014720">
    <property type="entry name" value="dsRBD_dom"/>
</dbReference>
<dbReference type="Proteomes" id="UP000322000">
    <property type="component" value="Chromosome 8"/>
</dbReference>
<dbReference type="RefSeq" id="XP_026731674.1">
    <property type="nucleotide sequence ID" value="XM_026875873.1"/>
</dbReference>
<dbReference type="Pfam" id="PF00035">
    <property type="entry name" value="dsrm"/>
    <property type="match status" value="1"/>
</dbReference>
<evidence type="ECO:0000313" key="4">
    <source>
        <dbReference type="RefSeq" id="XP_026731674.1"/>
    </source>
</evidence>
<dbReference type="AlphaFoldDB" id="A0A7E5VTN2"/>
<keyword evidence="3" id="KW-1185">Reference proteome</keyword>
<evidence type="ECO:0000256" key="1">
    <source>
        <dbReference type="PROSITE-ProRule" id="PRU00266"/>
    </source>
</evidence>
<dbReference type="SMART" id="SM00358">
    <property type="entry name" value="DSRM"/>
    <property type="match status" value="1"/>
</dbReference>
<feature type="domain" description="DRBM" evidence="2">
    <location>
        <begin position="51"/>
        <end position="114"/>
    </location>
</feature>
<sequence>MRRLHKRRYDKYYGEPPAKRPAPTIRVGAGFKWNLQTLAAAADAVALGGKSPVSALNELGVRVAYSVLRAGGPAHCPSFHVAVTVADLRFEGWGSSKRAARAAAARACLSALLARAGRVLPAPSALPDFTSDDADPHADTHAVSQLQCVAPLEPAPAPPPHNGDQQVDVAGQYIALVPIGIRHD</sequence>
<dbReference type="GO" id="GO:0010468">
    <property type="term" value="P:regulation of gene expression"/>
    <property type="evidence" value="ECO:0007669"/>
    <property type="project" value="UniProtKB-ARBA"/>
</dbReference>
<organism evidence="3 4">
    <name type="scientific">Trichoplusia ni</name>
    <name type="common">Cabbage looper</name>
    <dbReference type="NCBI Taxonomy" id="7111"/>
    <lineage>
        <taxon>Eukaryota</taxon>
        <taxon>Metazoa</taxon>
        <taxon>Ecdysozoa</taxon>
        <taxon>Arthropoda</taxon>
        <taxon>Hexapoda</taxon>
        <taxon>Insecta</taxon>
        <taxon>Pterygota</taxon>
        <taxon>Neoptera</taxon>
        <taxon>Endopterygota</taxon>
        <taxon>Lepidoptera</taxon>
        <taxon>Glossata</taxon>
        <taxon>Ditrysia</taxon>
        <taxon>Noctuoidea</taxon>
        <taxon>Noctuidae</taxon>
        <taxon>Plusiinae</taxon>
        <taxon>Trichoplusia</taxon>
    </lineage>
</organism>
<dbReference type="SUPFAM" id="SSF54768">
    <property type="entry name" value="dsRNA-binding domain-like"/>
    <property type="match status" value="1"/>
</dbReference>
<dbReference type="PROSITE" id="PS50137">
    <property type="entry name" value="DS_RBD"/>
    <property type="match status" value="1"/>
</dbReference>
<dbReference type="GeneID" id="113496601"/>
<protein>
    <submittedName>
        <fullName evidence="4">RISC-loading complex subunit TARBP2-like isoform X1</fullName>
    </submittedName>
</protein>
<dbReference type="Gene3D" id="3.30.160.20">
    <property type="match status" value="1"/>
</dbReference>
<evidence type="ECO:0000313" key="3">
    <source>
        <dbReference type="Proteomes" id="UP000322000"/>
    </source>
</evidence>
<dbReference type="KEGG" id="tnl:113496601"/>
<dbReference type="GO" id="GO:0003723">
    <property type="term" value="F:RNA binding"/>
    <property type="evidence" value="ECO:0007669"/>
    <property type="project" value="UniProtKB-UniRule"/>
</dbReference>
<reference evidence="4" key="1">
    <citation type="submission" date="2025-08" db="UniProtKB">
        <authorList>
            <consortium name="RefSeq"/>
        </authorList>
    </citation>
    <scope>IDENTIFICATION</scope>
</reference>
<keyword evidence="1" id="KW-0694">RNA-binding</keyword>